<dbReference type="EMBL" id="WWBZ02000001">
    <property type="protein sequence ID" value="KAF4314339.1"/>
    <property type="molecule type" value="Genomic_DNA"/>
</dbReference>
<evidence type="ECO:0000313" key="7">
    <source>
        <dbReference type="EMBL" id="KAF4314339.1"/>
    </source>
</evidence>
<dbReference type="InterPro" id="IPR016069">
    <property type="entry name" value="Translin_C"/>
</dbReference>
<organism evidence="7 8">
    <name type="scientific">Botryosphaeria dothidea</name>
    <dbReference type="NCBI Taxonomy" id="55169"/>
    <lineage>
        <taxon>Eukaryota</taxon>
        <taxon>Fungi</taxon>
        <taxon>Dikarya</taxon>
        <taxon>Ascomycota</taxon>
        <taxon>Pezizomycotina</taxon>
        <taxon>Dothideomycetes</taxon>
        <taxon>Dothideomycetes incertae sedis</taxon>
        <taxon>Botryosphaeriales</taxon>
        <taxon>Botryosphaeriaceae</taxon>
        <taxon>Botryosphaeria</taxon>
    </lineage>
</organism>
<protein>
    <submittedName>
        <fullName evidence="7">Translin-associated factor protein</fullName>
    </submittedName>
</protein>
<feature type="compositionally biased region" description="Low complexity" evidence="6">
    <location>
        <begin position="315"/>
        <end position="331"/>
    </location>
</feature>
<dbReference type="InterPro" id="IPR036081">
    <property type="entry name" value="Translin_sf"/>
</dbReference>
<dbReference type="PANTHER" id="PTHR10741">
    <property type="entry name" value="TRANSLIN AND TRANSLIN ASSOCIATED PROTEIN X"/>
    <property type="match status" value="1"/>
</dbReference>
<evidence type="ECO:0000256" key="5">
    <source>
        <dbReference type="ARBA" id="ARBA00023242"/>
    </source>
</evidence>
<feature type="region of interest" description="Disordered" evidence="6">
    <location>
        <begin position="182"/>
        <end position="223"/>
    </location>
</feature>
<sequence>MGQKRSYTEAMEDSTKPQHTSPFLPMFEVFRAELDEHHDRRERIIKASRDITAASKKIIFSLQRIRKLGQPIPPNITKANAQYWDTIKKIYAAVSKDLQGINAYRYSRNITGGHQEFMESLSFQHYLESQSLISYEESCKKLAELGDEGGALLLTPEDYILGVFDMVGELMRFAVTAMATSGALPGGESRRQPVPTHASGSSGTAEQKDEQMDVDVPEQKPPRNVLEDMRELRTHLEGLDIGDRKFSDDVDKKMGVMRNCVEKVENALYGLIIRGRERPKGWMPDLGDVDSAAGAGLNWLAGWPVPRGLNHRQPSDSTAPPTPATPSTLSDMPIVRARPLTLDQTTTGYALAVRPGRRVSPSVASP</sequence>
<dbReference type="GO" id="GO:0005634">
    <property type="term" value="C:nucleus"/>
    <property type="evidence" value="ECO:0007669"/>
    <property type="project" value="UniProtKB-SubCell"/>
</dbReference>
<comment type="subcellular location">
    <subcellularLocation>
        <location evidence="2">Cytoplasm</location>
    </subcellularLocation>
    <subcellularLocation>
        <location evidence="1">Nucleus</location>
    </subcellularLocation>
</comment>
<evidence type="ECO:0000256" key="2">
    <source>
        <dbReference type="ARBA" id="ARBA00004496"/>
    </source>
</evidence>
<feature type="region of interest" description="Disordered" evidence="6">
    <location>
        <begin position="308"/>
        <end position="334"/>
    </location>
</feature>
<evidence type="ECO:0000313" key="8">
    <source>
        <dbReference type="Proteomes" id="UP000572817"/>
    </source>
</evidence>
<dbReference type="Proteomes" id="UP000572817">
    <property type="component" value="Unassembled WGS sequence"/>
</dbReference>
<dbReference type="Gene3D" id="1.20.58.190">
    <property type="entry name" value="Translin, domain 1"/>
    <property type="match status" value="1"/>
</dbReference>
<comment type="similarity">
    <text evidence="3">Belongs to the translin family.</text>
</comment>
<dbReference type="GO" id="GO:0043565">
    <property type="term" value="F:sequence-specific DNA binding"/>
    <property type="evidence" value="ECO:0007669"/>
    <property type="project" value="InterPro"/>
</dbReference>
<dbReference type="SUPFAM" id="SSF74784">
    <property type="entry name" value="Translin"/>
    <property type="match status" value="1"/>
</dbReference>
<keyword evidence="8" id="KW-1185">Reference proteome</keyword>
<evidence type="ECO:0000256" key="4">
    <source>
        <dbReference type="ARBA" id="ARBA00022490"/>
    </source>
</evidence>
<evidence type="ECO:0000256" key="3">
    <source>
        <dbReference type="ARBA" id="ARBA00005902"/>
    </source>
</evidence>
<proteinExistence type="inferred from homology"/>
<feature type="compositionally biased region" description="Basic and acidic residues" evidence="6">
    <location>
        <begin position="206"/>
        <end position="223"/>
    </location>
</feature>
<keyword evidence="5" id="KW-0539">Nucleus</keyword>
<dbReference type="Pfam" id="PF01997">
    <property type="entry name" value="Translin"/>
    <property type="match status" value="1"/>
</dbReference>
<accession>A0A8H4J850</accession>
<dbReference type="AlphaFoldDB" id="A0A8H4J850"/>
<keyword evidence="4" id="KW-0963">Cytoplasm</keyword>
<gene>
    <name evidence="7" type="ORF">GTA08_BOTSDO00921</name>
</gene>
<dbReference type="InterPro" id="IPR002848">
    <property type="entry name" value="Translin_fam"/>
</dbReference>
<dbReference type="InterPro" id="IPR016068">
    <property type="entry name" value="Translin_N"/>
</dbReference>
<dbReference type="Gene3D" id="1.20.58.200">
    <property type="entry name" value="Translin, domain 2"/>
    <property type="match status" value="1"/>
</dbReference>
<dbReference type="CDD" id="cd14820">
    <property type="entry name" value="TRAX"/>
    <property type="match status" value="1"/>
</dbReference>
<comment type="caution">
    <text evidence="7">The sequence shown here is derived from an EMBL/GenBank/DDBJ whole genome shotgun (WGS) entry which is preliminary data.</text>
</comment>
<evidence type="ECO:0000256" key="6">
    <source>
        <dbReference type="SAM" id="MobiDB-lite"/>
    </source>
</evidence>
<dbReference type="GO" id="GO:0005737">
    <property type="term" value="C:cytoplasm"/>
    <property type="evidence" value="ECO:0007669"/>
    <property type="project" value="UniProtKB-SubCell"/>
</dbReference>
<evidence type="ECO:0000256" key="1">
    <source>
        <dbReference type="ARBA" id="ARBA00004123"/>
    </source>
</evidence>
<name>A0A8H4J850_9PEZI</name>
<feature type="region of interest" description="Disordered" evidence="6">
    <location>
        <begin position="1"/>
        <end position="21"/>
    </location>
</feature>
<dbReference type="OrthoDB" id="31005at2759"/>
<reference evidence="7" key="1">
    <citation type="submission" date="2020-04" db="EMBL/GenBank/DDBJ databases">
        <title>Genome Assembly and Annotation of Botryosphaeria dothidea sdau 11-99, a Latent Pathogen of Apple Fruit Ring Rot in China.</title>
        <authorList>
            <person name="Yu C."/>
            <person name="Diao Y."/>
            <person name="Lu Q."/>
            <person name="Zhao J."/>
            <person name="Cui S."/>
            <person name="Peng C."/>
            <person name="He B."/>
            <person name="Liu H."/>
        </authorList>
    </citation>
    <scope>NUCLEOTIDE SEQUENCE [LARGE SCALE GENOMIC DNA]</scope>
    <source>
        <strain evidence="7">Sdau11-99</strain>
    </source>
</reference>